<name>K5W4B9_PHACS</name>
<evidence type="ECO:0000256" key="2">
    <source>
        <dbReference type="SAM" id="MobiDB-lite"/>
    </source>
</evidence>
<evidence type="ECO:0000256" key="1">
    <source>
        <dbReference type="SAM" id="Coils"/>
    </source>
</evidence>
<accession>K5W4B9</accession>
<dbReference type="HOGENOM" id="CLU_1835842_0_0_1"/>
<proteinExistence type="predicted"/>
<dbReference type="Proteomes" id="UP000008370">
    <property type="component" value="Unassembled WGS sequence"/>
</dbReference>
<sequence length="140" mass="14371">MCNIHDTNIQPAAAYPAATQPGPIAANTEIIIQNLQAELARAQAAVAAAAGAQAAGAGGVPAGSISRPKGSAGGGRNSFHPREKMGLGELEIQMLKYNVILATIRHCAHAASINLKGGYKHIKPEDLAKVFALVRAISAQ</sequence>
<reference evidence="3 4" key="1">
    <citation type="journal article" date="2012" name="BMC Genomics">
        <title>Comparative genomics of the white-rot fungi, Phanerochaete carnosa and P. chrysosporium, to elucidate the genetic basis of the distinct wood types they colonize.</title>
        <authorList>
            <person name="Suzuki H."/>
            <person name="MacDonald J."/>
            <person name="Syed K."/>
            <person name="Salamov A."/>
            <person name="Hori C."/>
            <person name="Aerts A."/>
            <person name="Henrissat B."/>
            <person name="Wiebenga A."/>
            <person name="vanKuyk P.A."/>
            <person name="Barry K."/>
            <person name="Lindquist E."/>
            <person name="LaButti K."/>
            <person name="Lapidus A."/>
            <person name="Lucas S."/>
            <person name="Coutinho P."/>
            <person name="Gong Y."/>
            <person name="Samejima M."/>
            <person name="Mahadevan R."/>
            <person name="Abou-Zaid M."/>
            <person name="de Vries R.P."/>
            <person name="Igarashi K."/>
            <person name="Yadav J.S."/>
            <person name="Grigoriev I.V."/>
            <person name="Master E.R."/>
        </authorList>
    </citation>
    <scope>NUCLEOTIDE SEQUENCE [LARGE SCALE GENOMIC DNA]</scope>
    <source>
        <strain evidence="3 4">HHB-10118-sp</strain>
    </source>
</reference>
<feature type="region of interest" description="Disordered" evidence="2">
    <location>
        <begin position="56"/>
        <end position="82"/>
    </location>
</feature>
<organism evidence="3 4">
    <name type="scientific">Phanerochaete carnosa (strain HHB-10118-sp)</name>
    <name type="common">White-rot fungus</name>
    <name type="synonym">Peniophora carnosa</name>
    <dbReference type="NCBI Taxonomy" id="650164"/>
    <lineage>
        <taxon>Eukaryota</taxon>
        <taxon>Fungi</taxon>
        <taxon>Dikarya</taxon>
        <taxon>Basidiomycota</taxon>
        <taxon>Agaricomycotina</taxon>
        <taxon>Agaricomycetes</taxon>
        <taxon>Polyporales</taxon>
        <taxon>Phanerochaetaceae</taxon>
        <taxon>Phanerochaete</taxon>
    </lineage>
</organism>
<evidence type="ECO:0000313" key="3">
    <source>
        <dbReference type="EMBL" id="EKM58758.1"/>
    </source>
</evidence>
<keyword evidence="1" id="KW-0175">Coiled coil</keyword>
<dbReference type="InParanoid" id="K5W4B9"/>
<evidence type="ECO:0000313" key="4">
    <source>
        <dbReference type="Proteomes" id="UP000008370"/>
    </source>
</evidence>
<protein>
    <submittedName>
        <fullName evidence="3">Uncharacterized protein</fullName>
    </submittedName>
</protein>
<gene>
    <name evidence="3" type="ORF">PHACADRAFT_191101</name>
</gene>
<dbReference type="GeneID" id="18910731"/>
<dbReference type="EMBL" id="JH930469">
    <property type="protein sequence ID" value="EKM58758.1"/>
    <property type="molecule type" value="Genomic_DNA"/>
</dbReference>
<dbReference type="AlphaFoldDB" id="K5W4B9"/>
<keyword evidence="4" id="KW-1185">Reference proteome</keyword>
<dbReference type="RefSeq" id="XP_007391353.1">
    <property type="nucleotide sequence ID" value="XM_007391291.1"/>
</dbReference>
<feature type="coiled-coil region" evidence="1">
    <location>
        <begin position="25"/>
        <end position="52"/>
    </location>
</feature>
<dbReference type="KEGG" id="pco:PHACADRAFT_191101"/>